<proteinExistence type="inferred from homology"/>
<dbReference type="FunFam" id="3.40.50.1970:FF:000003">
    <property type="entry name" value="Alcohol dehydrogenase, iron-containing"/>
    <property type="match status" value="1"/>
</dbReference>
<dbReference type="PROSITE" id="PS00913">
    <property type="entry name" value="ADH_IRON_1"/>
    <property type="match status" value="1"/>
</dbReference>
<accession>A0AB38HTH7</accession>
<comment type="caution">
    <text evidence="12">The sequence shown here is derived from an EMBL/GenBank/DDBJ whole genome shotgun (WGS) entry which is preliminary data.</text>
</comment>
<dbReference type="InterPro" id="IPR039697">
    <property type="entry name" value="Alcohol_dehydrogenase_Fe"/>
</dbReference>
<dbReference type="Gene3D" id="3.40.50.1970">
    <property type="match status" value="1"/>
</dbReference>
<evidence type="ECO:0000256" key="2">
    <source>
        <dbReference type="ARBA" id="ARBA00007358"/>
    </source>
</evidence>
<dbReference type="Pfam" id="PF00465">
    <property type="entry name" value="Fe-ADH"/>
    <property type="match status" value="1"/>
</dbReference>
<name>A0AB38HTH7_9HYPH</name>
<keyword evidence="3" id="KW-0560">Oxidoreductase</keyword>
<feature type="domain" description="Fe-containing alcohol dehydrogenase-like C-terminal" evidence="11">
    <location>
        <begin position="187"/>
        <end position="383"/>
    </location>
</feature>
<dbReference type="InterPro" id="IPR056798">
    <property type="entry name" value="ADH_Fe_C"/>
</dbReference>
<dbReference type="GO" id="GO:0046872">
    <property type="term" value="F:metal ion binding"/>
    <property type="evidence" value="ECO:0007669"/>
    <property type="project" value="InterPro"/>
</dbReference>
<dbReference type="SUPFAM" id="SSF56796">
    <property type="entry name" value="Dehydroquinate synthase-like"/>
    <property type="match status" value="1"/>
</dbReference>
<feature type="region of interest" description="Disordered" evidence="9">
    <location>
        <begin position="395"/>
        <end position="426"/>
    </location>
</feature>
<comment type="similarity">
    <text evidence="2">Belongs to the iron-containing alcohol dehydrogenase family.</text>
</comment>
<dbReference type="FunFam" id="1.20.1090.10:FF:000001">
    <property type="entry name" value="Aldehyde-alcohol dehydrogenase"/>
    <property type="match status" value="1"/>
</dbReference>
<evidence type="ECO:0000259" key="10">
    <source>
        <dbReference type="Pfam" id="PF00465"/>
    </source>
</evidence>
<evidence type="ECO:0000313" key="12">
    <source>
        <dbReference type="EMBL" id="TBC02015.1"/>
    </source>
</evidence>
<evidence type="ECO:0000313" key="13">
    <source>
        <dbReference type="Proteomes" id="UP000294215"/>
    </source>
</evidence>
<sequence length="426" mass="44131">MKAFTFQTSPTILFGAGASSRIAGLLKDYKAAHVLLVTDKGVRAAGLTRNAEVAIAEAGIALTVFDGVVADPPSHVIEAATAICREHGCDAVVSIGGGSALDTAKLVAYLAKTPEKLDDVYGIGLATGERLPLLLVPTTAGTGSEVTPVAVVTTPTNEKKAVVSSRLIPDWAVLDPVLTLRLPPDVTVQTGIDAMVHAIEAYTGKIKKNPISDLFALEALSLLAANIRKVYADGSDLEARSAMHLGSMLAGMAFANSPVAGVHALAYPIGALFHVSHGLSNALVLPYVLEFNRPAAEALYAELSEVIQPGYRRQSDAADAAAFIAEIEAICRDCGVPSSLSAVGIGEDDLSKLTEDAMKQKRLLDNNPRDLDYRQARAIYASALAGRDPATDAGAGHAPAFGGPAGILPDPAAHHGNVAQQHGAST</sequence>
<comment type="cofactor">
    <cofactor evidence="1">
        <name>Fe cation</name>
        <dbReference type="ChEBI" id="CHEBI:24875"/>
    </cofactor>
</comment>
<evidence type="ECO:0000259" key="11">
    <source>
        <dbReference type="Pfam" id="PF25137"/>
    </source>
</evidence>
<evidence type="ECO:0000256" key="3">
    <source>
        <dbReference type="ARBA" id="ARBA00023002"/>
    </source>
</evidence>
<reference evidence="12 13" key="1">
    <citation type="submission" date="2019-02" db="EMBL/GenBank/DDBJ databases">
        <title>The genomic architecture of introgression among sibling species of bacteria.</title>
        <authorList>
            <person name="Cavassim M.I.A."/>
            <person name="Moeskjaer S."/>
            <person name="Moslemi C."/>
            <person name="Fields B."/>
            <person name="Bachmann A."/>
            <person name="Vilhjalmsson B."/>
            <person name="Schierup M.H."/>
            <person name="Young J.P.W."/>
            <person name="Andersen S.U."/>
        </authorList>
    </citation>
    <scope>NUCLEOTIDE SEQUENCE [LARGE SCALE GENOMIC DNA]</scope>
    <source>
        <strain evidence="12 13">SM92</strain>
    </source>
</reference>
<keyword evidence="4" id="KW-0520">NAD</keyword>
<dbReference type="RefSeq" id="WP_130674210.1">
    <property type="nucleotide sequence ID" value="NZ_SIMK01000013.1"/>
</dbReference>
<evidence type="ECO:0000256" key="8">
    <source>
        <dbReference type="ARBA" id="ARBA00076680"/>
    </source>
</evidence>
<feature type="domain" description="Alcohol dehydrogenase iron-type/glycerol dehydrogenase GldA" evidence="10">
    <location>
        <begin position="11"/>
        <end position="176"/>
    </location>
</feature>
<evidence type="ECO:0000256" key="9">
    <source>
        <dbReference type="SAM" id="MobiDB-lite"/>
    </source>
</evidence>
<organism evidence="12 13">
    <name type="scientific">Rhizobium ruizarguesonis</name>
    <dbReference type="NCBI Taxonomy" id="2081791"/>
    <lineage>
        <taxon>Bacteria</taxon>
        <taxon>Pseudomonadati</taxon>
        <taxon>Pseudomonadota</taxon>
        <taxon>Alphaproteobacteria</taxon>
        <taxon>Hyphomicrobiales</taxon>
        <taxon>Rhizobiaceae</taxon>
        <taxon>Rhizobium/Agrobacterium group</taxon>
        <taxon>Rhizobium</taxon>
    </lineage>
</organism>
<comment type="catalytic activity">
    <reaction evidence="6">
        <text>a primary alcohol + NAD(+) = an aldehyde + NADH + H(+)</text>
        <dbReference type="Rhea" id="RHEA:10736"/>
        <dbReference type="ChEBI" id="CHEBI:15378"/>
        <dbReference type="ChEBI" id="CHEBI:15734"/>
        <dbReference type="ChEBI" id="CHEBI:17478"/>
        <dbReference type="ChEBI" id="CHEBI:57540"/>
        <dbReference type="ChEBI" id="CHEBI:57945"/>
        <dbReference type="EC" id="1.1.1.1"/>
    </reaction>
</comment>
<dbReference type="Proteomes" id="UP000294215">
    <property type="component" value="Unassembled WGS sequence"/>
</dbReference>
<dbReference type="PANTHER" id="PTHR11496">
    <property type="entry name" value="ALCOHOL DEHYDROGENASE"/>
    <property type="match status" value="1"/>
</dbReference>
<gene>
    <name evidence="12" type="ORF">ELH40_37685</name>
</gene>
<evidence type="ECO:0000256" key="6">
    <source>
        <dbReference type="ARBA" id="ARBA00049243"/>
    </source>
</evidence>
<evidence type="ECO:0000256" key="5">
    <source>
        <dbReference type="ARBA" id="ARBA00049164"/>
    </source>
</evidence>
<comment type="catalytic activity">
    <reaction evidence="5">
        <text>a secondary alcohol + NAD(+) = a ketone + NADH + H(+)</text>
        <dbReference type="Rhea" id="RHEA:10740"/>
        <dbReference type="ChEBI" id="CHEBI:15378"/>
        <dbReference type="ChEBI" id="CHEBI:17087"/>
        <dbReference type="ChEBI" id="CHEBI:35681"/>
        <dbReference type="ChEBI" id="CHEBI:57540"/>
        <dbReference type="ChEBI" id="CHEBI:57945"/>
        <dbReference type="EC" id="1.1.1.1"/>
    </reaction>
</comment>
<dbReference type="Pfam" id="PF25137">
    <property type="entry name" value="ADH_Fe_C"/>
    <property type="match status" value="1"/>
</dbReference>
<dbReference type="InterPro" id="IPR018211">
    <property type="entry name" value="ADH_Fe_CS"/>
</dbReference>
<dbReference type="Gene3D" id="1.20.1090.10">
    <property type="entry name" value="Dehydroquinate synthase-like - alpha domain"/>
    <property type="match status" value="1"/>
</dbReference>
<dbReference type="PANTHER" id="PTHR11496:SF102">
    <property type="entry name" value="ALCOHOL DEHYDROGENASE 4"/>
    <property type="match status" value="1"/>
</dbReference>
<dbReference type="InterPro" id="IPR001670">
    <property type="entry name" value="ADH_Fe/GldA"/>
</dbReference>
<protein>
    <recommendedName>
        <fullName evidence="7">Alcohol dehydrogenase 2</fullName>
    </recommendedName>
    <alternativeName>
        <fullName evidence="8">Alcohol dehydrogenase II</fullName>
    </alternativeName>
</protein>
<dbReference type="AlphaFoldDB" id="A0AB38HTH7"/>
<dbReference type="CDD" id="cd08193">
    <property type="entry name" value="HVD"/>
    <property type="match status" value="1"/>
</dbReference>
<evidence type="ECO:0000256" key="1">
    <source>
        <dbReference type="ARBA" id="ARBA00001962"/>
    </source>
</evidence>
<evidence type="ECO:0000256" key="7">
    <source>
        <dbReference type="ARBA" id="ARBA00074848"/>
    </source>
</evidence>
<dbReference type="EMBL" id="SIMR01000008">
    <property type="protein sequence ID" value="TBC02015.1"/>
    <property type="molecule type" value="Genomic_DNA"/>
</dbReference>
<evidence type="ECO:0000256" key="4">
    <source>
        <dbReference type="ARBA" id="ARBA00023027"/>
    </source>
</evidence>
<dbReference type="GO" id="GO:0004022">
    <property type="term" value="F:alcohol dehydrogenase (NAD+) activity"/>
    <property type="evidence" value="ECO:0007669"/>
    <property type="project" value="UniProtKB-EC"/>
</dbReference>